<evidence type="ECO:0000313" key="9">
    <source>
        <dbReference type="Proteomes" id="UP000823854"/>
    </source>
</evidence>
<evidence type="ECO:0000256" key="2">
    <source>
        <dbReference type="ARBA" id="ARBA00008072"/>
    </source>
</evidence>
<dbReference type="InterPro" id="IPR013149">
    <property type="entry name" value="ADH-like_C"/>
</dbReference>
<dbReference type="Gene3D" id="3.90.180.10">
    <property type="entry name" value="Medium-chain alcohol dehydrogenases, catalytic domain"/>
    <property type="match status" value="1"/>
</dbReference>
<evidence type="ECO:0000256" key="1">
    <source>
        <dbReference type="ARBA" id="ARBA00001947"/>
    </source>
</evidence>
<dbReference type="AlphaFoldDB" id="A0A9D2Q3L4"/>
<dbReference type="SMART" id="SM00829">
    <property type="entry name" value="PKS_ER"/>
    <property type="match status" value="1"/>
</dbReference>
<dbReference type="Pfam" id="PF00107">
    <property type="entry name" value="ADH_zinc_N"/>
    <property type="match status" value="1"/>
</dbReference>
<keyword evidence="4 6" id="KW-0862">Zinc</keyword>
<dbReference type="InterPro" id="IPR013154">
    <property type="entry name" value="ADH-like_N"/>
</dbReference>
<dbReference type="GO" id="GO:0016491">
    <property type="term" value="F:oxidoreductase activity"/>
    <property type="evidence" value="ECO:0007669"/>
    <property type="project" value="UniProtKB-KW"/>
</dbReference>
<dbReference type="InterPro" id="IPR011032">
    <property type="entry name" value="GroES-like_sf"/>
</dbReference>
<evidence type="ECO:0000259" key="7">
    <source>
        <dbReference type="SMART" id="SM00829"/>
    </source>
</evidence>
<evidence type="ECO:0000313" key="8">
    <source>
        <dbReference type="EMBL" id="HJC70881.1"/>
    </source>
</evidence>
<dbReference type="EMBL" id="DWWC01000311">
    <property type="protein sequence ID" value="HJC70881.1"/>
    <property type="molecule type" value="Genomic_DNA"/>
</dbReference>
<dbReference type="InterPro" id="IPR036291">
    <property type="entry name" value="NAD(P)-bd_dom_sf"/>
</dbReference>
<dbReference type="InterPro" id="IPR020843">
    <property type="entry name" value="ER"/>
</dbReference>
<reference evidence="8" key="2">
    <citation type="submission" date="2021-04" db="EMBL/GenBank/DDBJ databases">
        <authorList>
            <person name="Gilroy R."/>
        </authorList>
    </citation>
    <scope>NUCLEOTIDE SEQUENCE</scope>
    <source>
        <strain evidence="8">CHK130-7132</strain>
    </source>
</reference>
<feature type="domain" description="Enoyl reductase (ER)" evidence="7">
    <location>
        <begin position="7"/>
        <end position="339"/>
    </location>
</feature>
<comment type="cofactor">
    <cofactor evidence="1 6">
        <name>Zn(2+)</name>
        <dbReference type="ChEBI" id="CHEBI:29105"/>
    </cofactor>
</comment>
<evidence type="ECO:0000256" key="3">
    <source>
        <dbReference type="ARBA" id="ARBA00022723"/>
    </source>
</evidence>
<gene>
    <name evidence="8" type="ORF">H9932_14560</name>
</gene>
<dbReference type="Gene3D" id="3.40.50.720">
    <property type="entry name" value="NAD(P)-binding Rossmann-like Domain"/>
    <property type="match status" value="1"/>
</dbReference>
<evidence type="ECO:0000256" key="6">
    <source>
        <dbReference type="RuleBase" id="RU361277"/>
    </source>
</evidence>
<organism evidence="8 9">
    <name type="scientific">Candidatus Brachybacterium intestinipullorum</name>
    <dbReference type="NCBI Taxonomy" id="2838512"/>
    <lineage>
        <taxon>Bacteria</taxon>
        <taxon>Bacillati</taxon>
        <taxon>Actinomycetota</taxon>
        <taxon>Actinomycetes</taxon>
        <taxon>Micrococcales</taxon>
        <taxon>Dermabacteraceae</taxon>
        <taxon>Brachybacterium</taxon>
    </lineage>
</organism>
<reference evidence="8" key="1">
    <citation type="journal article" date="2021" name="PeerJ">
        <title>Extensive microbial diversity within the chicken gut microbiome revealed by metagenomics and culture.</title>
        <authorList>
            <person name="Gilroy R."/>
            <person name="Ravi A."/>
            <person name="Getino M."/>
            <person name="Pursley I."/>
            <person name="Horton D.L."/>
            <person name="Alikhan N.F."/>
            <person name="Baker D."/>
            <person name="Gharbi K."/>
            <person name="Hall N."/>
            <person name="Watson M."/>
            <person name="Adriaenssens E.M."/>
            <person name="Foster-Nyarko E."/>
            <person name="Jarju S."/>
            <person name="Secka A."/>
            <person name="Antonio M."/>
            <person name="Oren A."/>
            <person name="Chaudhuri R.R."/>
            <person name="La Ragione R."/>
            <person name="Hildebrand F."/>
            <person name="Pallen M.J."/>
        </authorList>
    </citation>
    <scope>NUCLEOTIDE SEQUENCE</scope>
    <source>
        <strain evidence="8">CHK130-7132</strain>
    </source>
</reference>
<dbReference type="Proteomes" id="UP000823854">
    <property type="component" value="Unassembled WGS sequence"/>
</dbReference>
<protein>
    <submittedName>
        <fullName evidence="8">Alcohol dehydrogenase catalytic domain-containing protein</fullName>
    </submittedName>
</protein>
<dbReference type="GO" id="GO:0008270">
    <property type="term" value="F:zinc ion binding"/>
    <property type="evidence" value="ECO:0007669"/>
    <property type="project" value="InterPro"/>
</dbReference>
<dbReference type="PANTHER" id="PTHR43161:SF26">
    <property type="entry name" value="GALACTITOL 1-PHOSPHATE 5-DEHYDROGENASE"/>
    <property type="match status" value="1"/>
</dbReference>
<proteinExistence type="inferred from homology"/>
<sequence>MRALVLTDFHQLDLVEVERPEPGPGEVLLRICATGICGSDFHGFTGENGRRVPGQIMGHESSGTIAALGEGVDPATLPLGAPATFNPVVVPPEQAEEFRGREQHAPGKQVIGVAQDRAASFADYVVVPARNVLQLDPAMPLPLGALIEPLAVAVHAVGLARPLPEERALVVGGGPIGQSAVLALQRAGLTAIAVSEPDPQRRELITSLGAAALDPADGPLPEQLAAALGGPADLAVDAVGVTPTLADALTATRLGARIVLVGMGSPRLELSAFAVSTEERTIHGSFTYTAQDFADATAWIGEHAEQAAVLVSRIIGPEEAHEAFTALAAGRGPAGKILVRFDHDETDPATAETEEARA</sequence>
<comment type="caution">
    <text evidence="8">The sequence shown here is derived from an EMBL/GenBank/DDBJ whole genome shotgun (WGS) entry which is preliminary data.</text>
</comment>
<name>A0A9D2Q3L4_9MICO</name>
<accession>A0A9D2Q3L4</accession>
<dbReference type="SUPFAM" id="SSF51735">
    <property type="entry name" value="NAD(P)-binding Rossmann-fold domains"/>
    <property type="match status" value="1"/>
</dbReference>
<dbReference type="PANTHER" id="PTHR43161">
    <property type="entry name" value="SORBITOL DEHYDROGENASE"/>
    <property type="match status" value="1"/>
</dbReference>
<dbReference type="Pfam" id="PF08240">
    <property type="entry name" value="ADH_N"/>
    <property type="match status" value="1"/>
</dbReference>
<keyword evidence="3 6" id="KW-0479">Metal-binding</keyword>
<dbReference type="InterPro" id="IPR002328">
    <property type="entry name" value="ADH_Zn_CS"/>
</dbReference>
<evidence type="ECO:0000256" key="4">
    <source>
        <dbReference type="ARBA" id="ARBA00022833"/>
    </source>
</evidence>
<dbReference type="PROSITE" id="PS00059">
    <property type="entry name" value="ADH_ZINC"/>
    <property type="match status" value="1"/>
</dbReference>
<comment type="similarity">
    <text evidence="2 6">Belongs to the zinc-containing alcohol dehydrogenase family.</text>
</comment>
<evidence type="ECO:0000256" key="5">
    <source>
        <dbReference type="ARBA" id="ARBA00023002"/>
    </source>
</evidence>
<keyword evidence="5" id="KW-0560">Oxidoreductase</keyword>
<dbReference type="SUPFAM" id="SSF50129">
    <property type="entry name" value="GroES-like"/>
    <property type="match status" value="1"/>
</dbReference>